<organism evidence="9 10">
    <name type="scientific">Bradyrhizobium symbiodeficiens</name>
    <dbReference type="NCBI Taxonomy" id="1404367"/>
    <lineage>
        <taxon>Bacteria</taxon>
        <taxon>Pseudomonadati</taxon>
        <taxon>Pseudomonadota</taxon>
        <taxon>Alphaproteobacteria</taxon>
        <taxon>Hyphomicrobiales</taxon>
        <taxon>Nitrobacteraceae</taxon>
        <taxon>Bradyrhizobium</taxon>
    </lineage>
</organism>
<evidence type="ECO:0000259" key="7">
    <source>
        <dbReference type="Pfam" id="PF02687"/>
    </source>
</evidence>
<dbReference type="EMBL" id="CP050066">
    <property type="protein sequence ID" value="QIP08322.2"/>
    <property type="molecule type" value="Genomic_DNA"/>
</dbReference>
<gene>
    <name evidence="9" type="ORF">HAV00_19540</name>
</gene>
<feature type="transmembrane region" description="Helical" evidence="6">
    <location>
        <begin position="276"/>
        <end position="302"/>
    </location>
</feature>
<evidence type="ECO:0000313" key="10">
    <source>
        <dbReference type="Proteomes" id="UP000500895"/>
    </source>
</evidence>
<evidence type="ECO:0000256" key="6">
    <source>
        <dbReference type="SAM" id="Phobius"/>
    </source>
</evidence>
<evidence type="ECO:0000256" key="3">
    <source>
        <dbReference type="ARBA" id="ARBA00022692"/>
    </source>
</evidence>
<feature type="domain" description="MacB-like periplasmic core" evidence="8">
    <location>
        <begin position="2"/>
        <end position="203"/>
    </location>
</feature>
<dbReference type="PANTHER" id="PTHR30572">
    <property type="entry name" value="MEMBRANE COMPONENT OF TRANSPORTER-RELATED"/>
    <property type="match status" value="1"/>
</dbReference>
<dbReference type="GO" id="GO:0022857">
    <property type="term" value="F:transmembrane transporter activity"/>
    <property type="evidence" value="ECO:0007669"/>
    <property type="project" value="TreeGrafter"/>
</dbReference>
<dbReference type="AlphaFoldDB" id="A0A6G9A767"/>
<feature type="transmembrane region" description="Helical" evidence="6">
    <location>
        <begin position="322"/>
        <end position="346"/>
    </location>
</feature>
<dbReference type="RefSeq" id="WP_244637367.1">
    <property type="nucleotide sequence ID" value="NZ_CP050066.2"/>
</dbReference>
<keyword evidence="4 6" id="KW-1133">Transmembrane helix</keyword>
<proteinExistence type="predicted"/>
<dbReference type="PANTHER" id="PTHR30572:SF15">
    <property type="entry name" value="ABC TRANSPORTER PERMEASE"/>
    <property type="match status" value="1"/>
</dbReference>
<dbReference type="GO" id="GO:0005886">
    <property type="term" value="C:plasma membrane"/>
    <property type="evidence" value="ECO:0007669"/>
    <property type="project" value="UniProtKB-SubCell"/>
</dbReference>
<dbReference type="InterPro" id="IPR003838">
    <property type="entry name" value="ABC3_permease_C"/>
</dbReference>
<comment type="subcellular location">
    <subcellularLocation>
        <location evidence="1">Cell membrane</location>
        <topology evidence="1">Multi-pass membrane protein</topology>
    </subcellularLocation>
</comment>
<evidence type="ECO:0000256" key="5">
    <source>
        <dbReference type="ARBA" id="ARBA00023136"/>
    </source>
</evidence>
<accession>A0A6G9A767</accession>
<reference evidence="9 10" key="1">
    <citation type="journal article" date="2020" name="Int. J. Syst. Evol. Microbiol.">
        <title>Description and complete genome sequences of Bradyrhizobium symbiodeficiens sp. nov., a non-symbiotic bacterium associated with legumes native to Canada.</title>
        <authorList>
            <person name="Bromfield E.S.P."/>
            <person name="Cloutier S."/>
            <person name="Nguyen H.D.T."/>
        </authorList>
    </citation>
    <scope>NUCLEOTIDE SEQUENCE [LARGE SCALE GENOMIC DNA]</scope>
    <source>
        <strain evidence="9 10">101S1MB</strain>
    </source>
</reference>
<dbReference type="InterPro" id="IPR050250">
    <property type="entry name" value="Macrolide_Exporter_MacB"/>
</dbReference>
<keyword evidence="3 6" id="KW-0812">Transmembrane</keyword>
<evidence type="ECO:0000313" key="9">
    <source>
        <dbReference type="EMBL" id="QIP08322.2"/>
    </source>
</evidence>
<dbReference type="InterPro" id="IPR025857">
    <property type="entry name" value="MacB_PCD"/>
</dbReference>
<feature type="transmembrane region" description="Helical" evidence="6">
    <location>
        <begin position="231"/>
        <end position="256"/>
    </location>
</feature>
<evidence type="ECO:0000259" key="8">
    <source>
        <dbReference type="Pfam" id="PF12704"/>
    </source>
</evidence>
<protein>
    <submittedName>
        <fullName evidence="9">ABC transporter permease</fullName>
    </submittedName>
</protein>
<dbReference type="Proteomes" id="UP000500895">
    <property type="component" value="Chromosome"/>
</dbReference>
<sequence>MALVVFVYAAVLMLDSGLKQTLVATGEDTNVIFVRRSAEVEIQSLIDRRQARIIESQPEIIVGAEGAPLVSKEVAVLISQPKRKTRQASNLLIRGVGPAALAVRPQVRIAEGRMFRQGSNEIVIGRALAGRFEDVEIGSSLRFAQREWRIVGRFDAGGSGFDSEIWGDSEQLMQSFRRDFFSSITVRLADRSGFDALKARLEADPRLTIEAKRERIFYEEQSRLLSGFIQILGLTLSGMFSLGAVIGATITMYAAVASRMMEVGVLRALGFRRSRILIAFLVEALLLALIGWAIGILFASLMTQVKITTLNWTSLSELAFRFVLTPGIVLRSLVFALLMGFLGGFLPAVRAARMKIVDALRVA</sequence>
<evidence type="ECO:0000256" key="4">
    <source>
        <dbReference type="ARBA" id="ARBA00022989"/>
    </source>
</evidence>
<keyword evidence="5 6" id="KW-0472">Membrane</keyword>
<name>A0A6G9A767_9BRAD</name>
<dbReference type="Pfam" id="PF02687">
    <property type="entry name" value="FtsX"/>
    <property type="match status" value="1"/>
</dbReference>
<evidence type="ECO:0000256" key="2">
    <source>
        <dbReference type="ARBA" id="ARBA00022475"/>
    </source>
</evidence>
<evidence type="ECO:0000256" key="1">
    <source>
        <dbReference type="ARBA" id="ARBA00004651"/>
    </source>
</evidence>
<dbReference type="Pfam" id="PF12704">
    <property type="entry name" value="MacB_PCD"/>
    <property type="match status" value="1"/>
</dbReference>
<feature type="domain" description="ABC3 transporter permease C-terminal" evidence="7">
    <location>
        <begin position="236"/>
        <end position="355"/>
    </location>
</feature>
<keyword evidence="2" id="KW-1003">Cell membrane</keyword>